<dbReference type="Gene3D" id="2.30.110.10">
    <property type="entry name" value="Electron Transport, Fmn-binding Protein, Chain A"/>
    <property type="match status" value="1"/>
</dbReference>
<organism evidence="2 3">
    <name type="scientific">Streptomyces calidiresistens</name>
    <dbReference type="NCBI Taxonomy" id="1485586"/>
    <lineage>
        <taxon>Bacteria</taxon>
        <taxon>Bacillati</taxon>
        <taxon>Actinomycetota</taxon>
        <taxon>Actinomycetes</taxon>
        <taxon>Kitasatosporales</taxon>
        <taxon>Streptomycetaceae</taxon>
        <taxon>Streptomyces</taxon>
    </lineage>
</organism>
<name>A0A7W3T8X7_9ACTN</name>
<protein>
    <submittedName>
        <fullName evidence="2">Uncharacterized protein</fullName>
    </submittedName>
</protein>
<dbReference type="AlphaFoldDB" id="A0A7W3T8X7"/>
<evidence type="ECO:0000313" key="3">
    <source>
        <dbReference type="Proteomes" id="UP000530234"/>
    </source>
</evidence>
<proteinExistence type="predicted"/>
<dbReference type="InterPro" id="IPR024747">
    <property type="entry name" value="Pyridox_Oxase-rel"/>
</dbReference>
<keyword evidence="3" id="KW-1185">Reference proteome</keyword>
<reference evidence="3" key="1">
    <citation type="submission" date="2019-10" db="EMBL/GenBank/DDBJ databases">
        <title>Streptomyces sp. nov., a novel actinobacterium isolated from alkaline environment.</title>
        <authorList>
            <person name="Golinska P."/>
        </authorList>
    </citation>
    <scope>NUCLEOTIDE SEQUENCE [LARGE SCALE GENOMIC DNA]</scope>
    <source>
        <strain evidence="3">DSM 42108</strain>
    </source>
</reference>
<accession>A0A7W3T8X7</accession>
<feature type="region of interest" description="Disordered" evidence="1">
    <location>
        <begin position="1"/>
        <end position="30"/>
    </location>
</feature>
<gene>
    <name evidence="2" type="ORF">FOE67_27545</name>
</gene>
<dbReference type="InterPro" id="IPR012349">
    <property type="entry name" value="Split_barrel_FMN-bd"/>
</dbReference>
<dbReference type="Proteomes" id="UP000530234">
    <property type="component" value="Unassembled WGS sequence"/>
</dbReference>
<dbReference type="Pfam" id="PF12900">
    <property type="entry name" value="Pyridox_ox_2"/>
    <property type="match status" value="1"/>
</dbReference>
<dbReference type="EMBL" id="VKHS01001559">
    <property type="protein sequence ID" value="MBB0233145.1"/>
    <property type="molecule type" value="Genomic_DNA"/>
</dbReference>
<sequence>MPLPPAGTATPDGSADGSGGTGTPRGAAPLSTDVAEALRVLALLPAGQAAVTRGALPHLLPAEHLVTGEGVLLRVADGGEVPSGADGGVLAYRAVAGAGSTGGPRSVQVIGTARRVVPGPVELAACLLYKSPSPR</sequence>
<evidence type="ECO:0000313" key="2">
    <source>
        <dbReference type="EMBL" id="MBB0233145.1"/>
    </source>
</evidence>
<comment type="caution">
    <text evidence="2">The sequence shown here is derived from an EMBL/GenBank/DDBJ whole genome shotgun (WGS) entry which is preliminary data.</text>
</comment>
<evidence type="ECO:0000256" key="1">
    <source>
        <dbReference type="SAM" id="MobiDB-lite"/>
    </source>
</evidence>
<feature type="non-terminal residue" evidence="2">
    <location>
        <position position="135"/>
    </location>
</feature>